<protein>
    <submittedName>
        <fullName evidence="2">Type I restriction and modification enzyme subunit R-like protein</fullName>
    </submittedName>
</protein>
<comment type="caution">
    <text evidence="2">The sequence shown here is derived from an EMBL/GenBank/DDBJ whole genome shotgun (WGS) entry which is preliminary data.</text>
</comment>
<accession>A0A2M9BNY8</accession>
<evidence type="ECO:0000313" key="3">
    <source>
        <dbReference type="Proteomes" id="UP000228535"/>
    </source>
</evidence>
<dbReference type="EMBL" id="PGFA01000001">
    <property type="protein sequence ID" value="PJJ59630.1"/>
    <property type="molecule type" value="Genomic_DNA"/>
</dbReference>
<reference evidence="2 3" key="1">
    <citation type="submission" date="2017-11" db="EMBL/GenBank/DDBJ databases">
        <title>Genomic Encyclopedia of Archaeal and Bacterial Type Strains, Phase II (KMG-II): From Individual Species to Whole Genera.</title>
        <authorList>
            <person name="Goeker M."/>
        </authorList>
    </citation>
    <scope>NUCLEOTIDE SEQUENCE [LARGE SCALE GENOMIC DNA]</scope>
    <source>
        <strain evidence="2 3">DSM 11115</strain>
    </source>
</reference>
<dbReference type="RefSeq" id="WP_100335336.1">
    <property type="nucleotide sequence ID" value="NZ_PGFA01000001.1"/>
</dbReference>
<evidence type="ECO:0000259" key="1">
    <source>
        <dbReference type="Pfam" id="PF13588"/>
    </source>
</evidence>
<dbReference type="OrthoDB" id="9790377at2"/>
<proteinExistence type="predicted"/>
<feature type="domain" description="Type I restriction enzyme R protein N-terminal" evidence="1">
    <location>
        <begin position="35"/>
        <end position="144"/>
    </location>
</feature>
<sequence>MQELNLPPFEYKVTQSGENLLIWDILRRKQVVLTPEEWVRQHVVHYLIDHLGYPKSLLSLERGHAYNKRQKRTDLCAFDATGKPLLLVECKRPSVPLTSAVAMQIGTYNQTIGAPLLLVTNGVQHYCWRVHSVNRTNQALSFIPTYAEALELLALAGPGAE</sequence>
<name>A0A2M9BNY8_9BACT</name>
<dbReference type="InterPro" id="IPR029464">
    <property type="entry name" value="HSDR_N"/>
</dbReference>
<evidence type="ECO:0000313" key="2">
    <source>
        <dbReference type="EMBL" id="PJJ59630.1"/>
    </source>
</evidence>
<dbReference type="Gene3D" id="3.90.1570.30">
    <property type="match status" value="1"/>
</dbReference>
<dbReference type="Pfam" id="PF13588">
    <property type="entry name" value="HSDR_N_2"/>
    <property type="match status" value="1"/>
</dbReference>
<keyword evidence="3" id="KW-1185">Reference proteome</keyword>
<gene>
    <name evidence="2" type="ORF">CLV45_1050</name>
</gene>
<dbReference type="Proteomes" id="UP000228535">
    <property type="component" value="Unassembled WGS sequence"/>
</dbReference>
<organism evidence="2 3">
    <name type="scientific">Hymenobacter chitinivorans DSM 11115</name>
    <dbReference type="NCBI Taxonomy" id="1121954"/>
    <lineage>
        <taxon>Bacteria</taxon>
        <taxon>Pseudomonadati</taxon>
        <taxon>Bacteroidota</taxon>
        <taxon>Cytophagia</taxon>
        <taxon>Cytophagales</taxon>
        <taxon>Hymenobacteraceae</taxon>
        <taxon>Hymenobacter</taxon>
    </lineage>
</organism>
<dbReference type="AlphaFoldDB" id="A0A2M9BNY8"/>